<name>A0A1H2U7S7_ACIFE</name>
<gene>
    <name evidence="1" type="ORF">SAMN05216495_102133</name>
</gene>
<reference evidence="1 2" key="1">
    <citation type="submission" date="2016-10" db="EMBL/GenBank/DDBJ databases">
        <authorList>
            <person name="Varghese N."/>
            <person name="Submissions S."/>
        </authorList>
    </citation>
    <scope>NUCLEOTIDE SEQUENCE [LARGE SCALE GENOMIC DNA]</scope>
    <source>
        <strain evidence="1 2">WCC6</strain>
    </source>
</reference>
<dbReference type="AlphaFoldDB" id="A0A1H2U7S7"/>
<dbReference type="RefSeq" id="WP_074704456.1">
    <property type="nucleotide sequence ID" value="NZ_DCJM01000035.1"/>
</dbReference>
<comment type="caution">
    <text evidence="1">The sequence shown here is derived from an EMBL/GenBank/DDBJ whole genome shotgun (WGS) entry which is preliminary data.</text>
</comment>
<proteinExistence type="predicted"/>
<organism evidence="1 2">
    <name type="scientific">Acidaminococcus fermentans</name>
    <dbReference type="NCBI Taxonomy" id="905"/>
    <lineage>
        <taxon>Bacteria</taxon>
        <taxon>Bacillati</taxon>
        <taxon>Bacillota</taxon>
        <taxon>Negativicutes</taxon>
        <taxon>Acidaminococcales</taxon>
        <taxon>Acidaminococcaceae</taxon>
        <taxon>Acidaminococcus</taxon>
    </lineage>
</organism>
<dbReference type="EMBL" id="FNOP01000002">
    <property type="protein sequence ID" value="SDW52283.1"/>
    <property type="molecule type" value="Genomic_DNA"/>
</dbReference>
<sequence>MENQLLDQFGPQHCGVFLGVESEDLDALRQWLRLVDFHCEWVWGDREPCCQVLVHMNVLYRPVLERLGTAMCRRFGQKGYLFADENGQAWEFPQKGGTGKALGLLTPQVLDQFYSGLLGEPFHFQEFRSMYHVNAGVPAIIMAQHVHDLMEKYQDWDVRFLEEHGKSK</sequence>
<evidence type="ECO:0000313" key="1">
    <source>
        <dbReference type="EMBL" id="SDW52283.1"/>
    </source>
</evidence>
<dbReference type="Proteomes" id="UP000182379">
    <property type="component" value="Unassembled WGS sequence"/>
</dbReference>
<evidence type="ECO:0000313" key="2">
    <source>
        <dbReference type="Proteomes" id="UP000182379"/>
    </source>
</evidence>
<protein>
    <submittedName>
        <fullName evidence="1">Uncharacterized protein</fullName>
    </submittedName>
</protein>
<accession>A0A1H2U7S7</accession>